<feature type="domain" description="At1g61320/AtMIF1 LRR" evidence="1">
    <location>
        <begin position="136"/>
        <end position="376"/>
    </location>
</feature>
<dbReference type="SUPFAM" id="SSF52047">
    <property type="entry name" value="RNI-like"/>
    <property type="match status" value="1"/>
</dbReference>
<evidence type="ECO:0000259" key="1">
    <source>
        <dbReference type="Pfam" id="PF23622"/>
    </source>
</evidence>
<dbReference type="PANTHER" id="PTHR34145">
    <property type="entry name" value="OS02G0105600 PROTEIN"/>
    <property type="match status" value="1"/>
</dbReference>
<dbReference type="Pfam" id="PF23622">
    <property type="entry name" value="LRR_At1g61320_AtMIF1"/>
    <property type="match status" value="1"/>
</dbReference>
<dbReference type="InterPro" id="IPR032675">
    <property type="entry name" value="LRR_dom_sf"/>
</dbReference>
<dbReference type="PANTHER" id="PTHR34145:SF68">
    <property type="entry name" value="FBD DOMAIN-CONTAINING PROTEIN"/>
    <property type="match status" value="1"/>
</dbReference>
<comment type="caution">
    <text evidence="2">The sequence shown here is derived from an EMBL/GenBank/DDBJ whole genome shotgun (WGS) entry which is preliminary data.</text>
</comment>
<dbReference type="Proteomes" id="UP000593562">
    <property type="component" value="Unassembled WGS sequence"/>
</dbReference>
<gene>
    <name evidence="2" type="ORF">HS088_TW10G00518</name>
</gene>
<evidence type="ECO:0000313" key="2">
    <source>
        <dbReference type="EMBL" id="KAF5741518.1"/>
    </source>
</evidence>
<sequence length="422" mass="48823">MTMKEAARTSVLSRRWRKVWAFIPSLNFDAPYKLDPEVSMYATPRALKLVHAARLGHINWINRVLESYQGSTIDKFRVQFDLNETNKHDLDRWVNFASEKKVKEFVMDLNKFGGLAQDHKYTFPLFCNSLRRFPDFSSLRTLLLKDVNVSGDGIDYLLSSCMYLEQLYVVSSKSLVHLKVDGQSLSLKHLKIKYCRNLESIYISATNLLSFKYAGRPQVSFGNVPNLVELRCGDKYGEYITWNFLQLRNFAFRLVTLTLNVYHVQETSVVYFPVLTHLKNLRLYVLSDDDERLLALAPSMIEASPSLHKFVLVVMSNHHLPYSRARSSVEKAPKCPHQCLKVVELVGFVGRTMEIEMITYFIENAVMLEEIIVDPVVKFMLLPFKRKPMIDLYAKRLKAAGERAVQLKSEFPKLVLRNILYS</sequence>
<dbReference type="InterPro" id="IPR053772">
    <property type="entry name" value="At1g61320/At1g61330-like"/>
</dbReference>
<dbReference type="Gene3D" id="3.80.10.10">
    <property type="entry name" value="Ribonuclease Inhibitor"/>
    <property type="match status" value="1"/>
</dbReference>
<dbReference type="EMBL" id="JAAARO010000010">
    <property type="protein sequence ID" value="KAF5741518.1"/>
    <property type="molecule type" value="Genomic_DNA"/>
</dbReference>
<protein>
    <submittedName>
        <fullName evidence="2">F-box/FBD/LRR-repeat protein</fullName>
    </submittedName>
</protein>
<dbReference type="InterPro" id="IPR055357">
    <property type="entry name" value="LRR_At1g61320_AtMIF1"/>
</dbReference>
<dbReference type="AlphaFoldDB" id="A0A7J7D5F5"/>
<organism evidence="2 3">
    <name type="scientific">Tripterygium wilfordii</name>
    <name type="common">Thunder God vine</name>
    <dbReference type="NCBI Taxonomy" id="458696"/>
    <lineage>
        <taxon>Eukaryota</taxon>
        <taxon>Viridiplantae</taxon>
        <taxon>Streptophyta</taxon>
        <taxon>Embryophyta</taxon>
        <taxon>Tracheophyta</taxon>
        <taxon>Spermatophyta</taxon>
        <taxon>Magnoliopsida</taxon>
        <taxon>eudicotyledons</taxon>
        <taxon>Gunneridae</taxon>
        <taxon>Pentapetalae</taxon>
        <taxon>rosids</taxon>
        <taxon>fabids</taxon>
        <taxon>Celastrales</taxon>
        <taxon>Celastraceae</taxon>
        <taxon>Tripterygium</taxon>
    </lineage>
</organism>
<reference evidence="2 3" key="1">
    <citation type="journal article" date="2020" name="Nat. Commun.">
        <title>Genome of Tripterygium wilfordii and identification of cytochrome P450 involved in triptolide biosynthesis.</title>
        <authorList>
            <person name="Tu L."/>
            <person name="Su P."/>
            <person name="Zhang Z."/>
            <person name="Gao L."/>
            <person name="Wang J."/>
            <person name="Hu T."/>
            <person name="Zhou J."/>
            <person name="Zhang Y."/>
            <person name="Zhao Y."/>
            <person name="Liu Y."/>
            <person name="Song Y."/>
            <person name="Tong Y."/>
            <person name="Lu Y."/>
            <person name="Yang J."/>
            <person name="Xu C."/>
            <person name="Jia M."/>
            <person name="Peters R.J."/>
            <person name="Huang L."/>
            <person name="Gao W."/>
        </authorList>
    </citation>
    <scope>NUCLEOTIDE SEQUENCE [LARGE SCALE GENOMIC DNA]</scope>
    <source>
        <strain evidence="3">cv. XIE 37</strain>
        <tissue evidence="2">Leaf</tissue>
    </source>
</reference>
<proteinExistence type="predicted"/>
<keyword evidence="3" id="KW-1185">Reference proteome</keyword>
<name>A0A7J7D5F5_TRIWF</name>
<accession>A0A7J7D5F5</accession>
<evidence type="ECO:0000313" key="3">
    <source>
        <dbReference type="Proteomes" id="UP000593562"/>
    </source>
</evidence>
<dbReference type="InParanoid" id="A0A7J7D5F5"/>